<dbReference type="AlphaFoldDB" id="A0A377FWN8"/>
<evidence type="ECO:0000256" key="1">
    <source>
        <dbReference type="SAM" id="Phobius"/>
    </source>
</evidence>
<protein>
    <submittedName>
        <fullName evidence="3">Nuclease-related domain</fullName>
    </submittedName>
</protein>
<feature type="transmembrane region" description="Helical" evidence="1">
    <location>
        <begin position="12"/>
        <end position="32"/>
    </location>
</feature>
<proteinExistence type="predicted"/>
<dbReference type="STRING" id="1397694.GCA_000702585_02865"/>
<dbReference type="EMBL" id="UGGP01000001">
    <property type="protein sequence ID" value="STO08984.1"/>
    <property type="molecule type" value="Genomic_DNA"/>
</dbReference>
<keyword evidence="1" id="KW-1133">Transmembrane helix</keyword>
<evidence type="ECO:0000313" key="4">
    <source>
        <dbReference type="Proteomes" id="UP000254060"/>
    </source>
</evidence>
<evidence type="ECO:0000259" key="2">
    <source>
        <dbReference type="PROSITE" id="PS50965"/>
    </source>
</evidence>
<sequence>MSQLLNDVLGSIFISLLSFAAPLFLICGTIVYSKVKRYKQSQYYTQTGHRYMKVVQDIGLYGEYRCVAEIEARRLAPLILTNLYLPHPTKRDRTTEIDVVFIDESGIHVIESKNYSGWIFGREQDRQWTQTLSNRKKFKFYNPIKQNELHVRAVEQALQLDRSYLHSWIVFSDRSTLKHIESSTVPVLNRKTWAKQMTTSLEPRLTAAERIEFYERLLPYMNASTEVQAAHIDAIQQHKSPVG</sequence>
<feature type="domain" description="NERD" evidence="2">
    <location>
        <begin position="58"/>
        <end position="177"/>
    </location>
</feature>
<dbReference type="InterPro" id="IPR011528">
    <property type="entry name" value="NERD"/>
</dbReference>
<keyword evidence="1" id="KW-0472">Membrane</keyword>
<dbReference type="RefSeq" id="WP_024372396.1">
    <property type="nucleotide sequence ID" value="NZ_UGGP01000001.1"/>
</dbReference>
<evidence type="ECO:0000313" key="3">
    <source>
        <dbReference type="EMBL" id="STO08984.1"/>
    </source>
</evidence>
<dbReference type="PROSITE" id="PS50965">
    <property type="entry name" value="NERD"/>
    <property type="match status" value="1"/>
</dbReference>
<reference evidence="3 4" key="1">
    <citation type="submission" date="2018-06" db="EMBL/GenBank/DDBJ databases">
        <authorList>
            <consortium name="Pathogen Informatics"/>
            <person name="Doyle S."/>
        </authorList>
    </citation>
    <scope>NUCLEOTIDE SEQUENCE [LARGE SCALE GENOMIC DNA]</scope>
    <source>
        <strain evidence="3 4">NCTC13163</strain>
    </source>
</reference>
<organism evidence="3 4">
    <name type="scientific">Exiguobacterium aurantiacum</name>
    <dbReference type="NCBI Taxonomy" id="33987"/>
    <lineage>
        <taxon>Bacteria</taxon>
        <taxon>Bacillati</taxon>
        <taxon>Bacillota</taxon>
        <taxon>Bacilli</taxon>
        <taxon>Bacillales</taxon>
        <taxon>Bacillales Family XII. Incertae Sedis</taxon>
        <taxon>Exiguobacterium</taxon>
    </lineage>
</organism>
<accession>A0A377FWN8</accession>
<dbReference type="Pfam" id="PF08378">
    <property type="entry name" value="NERD"/>
    <property type="match status" value="1"/>
</dbReference>
<gene>
    <name evidence="3" type="ORF">NCTC13163_02379</name>
</gene>
<dbReference type="Proteomes" id="UP000254060">
    <property type="component" value="Unassembled WGS sequence"/>
</dbReference>
<name>A0A377FWN8_9BACL</name>
<keyword evidence="1" id="KW-0812">Transmembrane</keyword>
<dbReference type="OrthoDB" id="5782056at2"/>